<feature type="transmembrane region" description="Helical" evidence="1">
    <location>
        <begin position="196"/>
        <end position="215"/>
    </location>
</feature>
<feature type="transmembrane region" description="Helical" evidence="1">
    <location>
        <begin position="25"/>
        <end position="44"/>
    </location>
</feature>
<protein>
    <submittedName>
        <fullName evidence="3">Arylsulfatase</fullName>
    </submittedName>
</protein>
<reference evidence="3 4" key="1">
    <citation type="journal article" date="2016" name="Genome Announc.">
        <title>First Complete Genome Sequence of a Subdivision 6 Acidobacterium Strain.</title>
        <authorList>
            <person name="Huang S."/>
            <person name="Vieira S."/>
            <person name="Bunk B."/>
            <person name="Riedel T."/>
            <person name="Sproer C."/>
            <person name="Overmann J."/>
        </authorList>
    </citation>
    <scope>NUCLEOTIDE SEQUENCE [LARGE SCALE GENOMIC DNA]</scope>
    <source>
        <strain evidence="4">DSM 100886 HEG_-6_39</strain>
    </source>
</reference>
<dbReference type="PANTHER" id="PTHR43751">
    <property type="entry name" value="SULFATASE"/>
    <property type="match status" value="1"/>
</dbReference>
<dbReference type="PANTHER" id="PTHR43751:SF3">
    <property type="entry name" value="SULFATASE N-TERMINAL DOMAIN-CONTAINING PROTEIN"/>
    <property type="match status" value="1"/>
</dbReference>
<dbReference type="STRING" id="1855912.LuPra_03296"/>
<dbReference type="InterPro" id="IPR052701">
    <property type="entry name" value="GAG_Ulvan_Degrading_Sulfatases"/>
</dbReference>
<feature type="transmembrane region" description="Helical" evidence="1">
    <location>
        <begin position="103"/>
        <end position="122"/>
    </location>
</feature>
<dbReference type="Gene3D" id="3.40.720.10">
    <property type="entry name" value="Alkaline Phosphatase, subunit A"/>
    <property type="match status" value="1"/>
</dbReference>
<dbReference type="EMBL" id="CP015136">
    <property type="protein sequence ID" value="AMY10068.1"/>
    <property type="molecule type" value="Genomic_DNA"/>
</dbReference>
<dbReference type="InterPro" id="IPR017850">
    <property type="entry name" value="Alkaline_phosphatase_core_sf"/>
</dbReference>
<keyword evidence="4" id="KW-1185">Reference proteome</keyword>
<evidence type="ECO:0000313" key="4">
    <source>
        <dbReference type="Proteomes" id="UP000076079"/>
    </source>
</evidence>
<dbReference type="SUPFAM" id="SSF53649">
    <property type="entry name" value="Alkaline phosphatase-like"/>
    <property type="match status" value="1"/>
</dbReference>
<feature type="transmembrane region" description="Helical" evidence="1">
    <location>
        <begin position="156"/>
        <end position="176"/>
    </location>
</feature>
<dbReference type="Proteomes" id="UP000076079">
    <property type="component" value="Chromosome"/>
</dbReference>
<accession>A0A143PPL9</accession>
<evidence type="ECO:0000313" key="3">
    <source>
        <dbReference type="EMBL" id="AMY10068.1"/>
    </source>
</evidence>
<dbReference type="KEGG" id="abac:LuPra_03296"/>
<evidence type="ECO:0000256" key="1">
    <source>
        <dbReference type="SAM" id="Phobius"/>
    </source>
</evidence>
<keyword evidence="1" id="KW-0472">Membrane</keyword>
<dbReference type="AlphaFoldDB" id="A0A143PPL9"/>
<dbReference type="RefSeq" id="WP_110171748.1">
    <property type="nucleotide sequence ID" value="NZ_CP015136.1"/>
</dbReference>
<feature type="domain" description="Sulfatase N-terminal" evidence="2">
    <location>
        <begin position="305"/>
        <end position="558"/>
    </location>
</feature>
<dbReference type="OrthoDB" id="127813at2"/>
<gene>
    <name evidence="3" type="ORF">LuPra_03296</name>
</gene>
<dbReference type="PATRIC" id="fig|1813736.3.peg.3502"/>
<name>A0A143PPL9_LUTPR</name>
<reference evidence="4" key="2">
    <citation type="submission" date="2016-04" db="EMBL/GenBank/DDBJ databases">
        <title>First Complete Genome Sequence of a Subdivision 6 Acidobacterium.</title>
        <authorList>
            <person name="Huang S."/>
            <person name="Vieira S."/>
            <person name="Bunk B."/>
            <person name="Riedel T."/>
            <person name="Sproeer C."/>
            <person name="Overmann J."/>
        </authorList>
    </citation>
    <scope>NUCLEOTIDE SEQUENCE [LARGE SCALE GENOMIC DNA]</scope>
    <source>
        <strain evidence="4">DSM 100886 HEG_-6_39</strain>
    </source>
</reference>
<dbReference type="InterPro" id="IPR000917">
    <property type="entry name" value="Sulfatase_N"/>
</dbReference>
<feature type="transmembrane region" description="Helical" evidence="1">
    <location>
        <begin position="64"/>
        <end position="91"/>
    </location>
</feature>
<keyword evidence="1" id="KW-1133">Transmembrane helix</keyword>
<keyword evidence="1" id="KW-0812">Transmembrane</keyword>
<sequence>MHDPAAGGEPRVQWLHQPATWRAEVLGLALACAIPVTCVDAYLLDRKLGIISGGYLAEFQFSGLRLALFLAISLLTDIAVVAPILAVVLWLARLLWMHALARAFLAVSVALTVVAAADVAVYELQRYLGDLVNVNILVNLLGGDIREILHFSASPALHWLGFISFGGLAVVGLSVVLDNRFPSRMRQDPGARKTTFAALVLTLTAAVVVGAVGRLNDPGVDRALAYKPAGRVVGSFTEWLTDVDRDGYGLLSTPADTAPFNSAIHPYAVEIAGNGVDENGIGGDLPSGPPYRDTSYPTVSFVRHPDVVFVILETFRADALGAIVGGRSVTPTLDRLRHDGVEARRAFSHNGFTIQSRYHAFTGHLLGPGNPGSLIDDFNANGYQTAFFSAQDESFGENFDVGFGRAAVRYDARVDRDKRFTQFATPASLTVSWKVLEGRVNAFLDERDPDRPLFLHINIQDGHFPYTNPDIVPIVDDVRMQRDELLPERADDLKQMYLNTLANVDGALGRMLARVQRTTGRRPGVVVIADHGESLFDQGFLGHGYAANDAQTRIPFIVDGLPARVPAVAGQVDVRGVLRQAMTGPDAEPVVDSSDERAVFQYIGTLGRPKEIAVVEGDHRSRLTLLGQRSVALSPAETTLVHFWERVSGRLSAAP</sequence>
<evidence type="ECO:0000259" key="2">
    <source>
        <dbReference type="Pfam" id="PF00884"/>
    </source>
</evidence>
<proteinExistence type="predicted"/>
<dbReference type="Pfam" id="PF00884">
    <property type="entry name" value="Sulfatase"/>
    <property type="match status" value="1"/>
</dbReference>
<organism evidence="3 4">
    <name type="scientific">Luteitalea pratensis</name>
    <dbReference type="NCBI Taxonomy" id="1855912"/>
    <lineage>
        <taxon>Bacteria</taxon>
        <taxon>Pseudomonadati</taxon>
        <taxon>Acidobacteriota</taxon>
        <taxon>Vicinamibacteria</taxon>
        <taxon>Vicinamibacterales</taxon>
        <taxon>Vicinamibacteraceae</taxon>
        <taxon>Luteitalea</taxon>
    </lineage>
</organism>